<evidence type="ECO:0000313" key="5">
    <source>
        <dbReference type="EMBL" id="KAJ6220044.1"/>
    </source>
</evidence>
<keyword evidence="3" id="KW-0472">Membrane</keyword>
<dbReference type="PANTHER" id="PTHR24652:SF67">
    <property type="entry name" value="LOW-DENSITY LIPOPROTEIN RECEPTOR CLASS A DOMAIN-CONTAINING PROTEIN 2"/>
    <property type="match status" value="1"/>
</dbReference>
<dbReference type="Proteomes" id="UP001142055">
    <property type="component" value="Chromosome 2"/>
</dbReference>
<dbReference type="Pfam" id="PF00057">
    <property type="entry name" value="Ldl_recept_a"/>
    <property type="match status" value="1"/>
</dbReference>
<evidence type="ECO:0000256" key="1">
    <source>
        <dbReference type="ARBA" id="ARBA00023157"/>
    </source>
</evidence>
<feature type="transmembrane region" description="Helical" evidence="3">
    <location>
        <begin position="216"/>
        <end position="240"/>
    </location>
</feature>
<dbReference type="AlphaFoldDB" id="A0A9Q0RMR6"/>
<dbReference type="OrthoDB" id="6499678at2759"/>
<accession>A0A9Q0RMR6</accession>
<comment type="caution">
    <text evidence="2">Lacks conserved residue(s) required for the propagation of feature annotation.</text>
</comment>
<organism evidence="5 6">
    <name type="scientific">Blomia tropicalis</name>
    <name type="common">Mite</name>
    <dbReference type="NCBI Taxonomy" id="40697"/>
    <lineage>
        <taxon>Eukaryota</taxon>
        <taxon>Metazoa</taxon>
        <taxon>Ecdysozoa</taxon>
        <taxon>Arthropoda</taxon>
        <taxon>Chelicerata</taxon>
        <taxon>Arachnida</taxon>
        <taxon>Acari</taxon>
        <taxon>Acariformes</taxon>
        <taxon>Sarcoptiformes</taxon>
        <taxon>Astigmata</taxon>
        <taxon>Glycyphagoidea</taxon>
        <taxon>Echimyopodidae</taxon>
        <taxon>Blomia</taxon>
    </lineage>
</organism>
<dbReference type="PANTHER" id="PTHR24652">
    <property type="entry name" value="LOW-DENSITY LIPOPROTEIN RECEPTOR CLASS A DOMAIN-CONTAINING PROTEIN 2"/>
    <property type="match status" value="1"/>
</dbReference>
<keyword evidence="3" id="KW-0812">Transmembrane</keyword>
<evidence type="ECO:0000256" key="2">
    <source>
        <dbReference type="PROSITE-ProRule" id="PRU00124"/>
    </source>
</evidence>
<name>A0A9Q0RMR6_BLOTA</name>
<gene>
    <name evidence="5" type="ORF">RDWZM_005856</name>
</gene>
<dbReference type="CDD" id="cd00112">
    <property type="entry name" value="LDLa"/>
    <property type="match status" value="1"/>
</dbReference>
<feature type="disulfide bond" evidence="2">
    <location>
        <begin position="198"/>
        <end position="213"/>
    </location>
</feature>
<dbReference type="PROSITE" id="PS50068">
    <property type="entry name" value="LDLRA_2"/>
    <property type="match status" value="1"/>
</dbReference>
<feature type="chain" id="PRO_5040325950" evidence="4">
    <location>
        <begin position="31"/>
        <end position="245"/>
    </location>
</feature>
<dbReference type="Gene3D" id="4.10.400.10">
    <property type="entry name" value="Low-density Lipoprotein Receptor"/>
    <property type="match status" value="1"/>
</dbReference>
<feature type="disulfide bond" evidence="2">
    <location>
        <begin position="186"/>
        <end position="204"/>
    </location>
</feature>
<comment type="caution">
    <text evidence="5">The sequence shown here is derived from an EMBL/GenBank/DDBJ whole genome shotgun (WGS) entry which is preliminary data.</text>
</comment>
<keyword evidence="6" id="KW-1185">Reference proteome</keyword>
<evidence type="ECO:0000313" key="6">
    <source>
        <dbReference type="Proteomes" id="UP001142055"/>
    </source>
</evidence>
<dbReference type="InterPro" id="IPR036055">
    <property type="entry name" value="LDL_receptor-like_sf"/>
</dbReference>
<feature type="signal peptide" evidence="4">
    <location>
        <begin position="1"/>
        <end position="30"/>
    </location>
</feature>
<sequence>MARIDHQHQTFNLRALLMVCLTLCITNLDGLKVHNIVPGFCGSSLETSAKLKEIQLGSVGNNSFVNIGASILQGIQIVENYKCFFVVQSPPNRGLILTVRKASLNDNDTITFRSGTNPERVWKQNIGDDLALNAEEVVTVVSKDRPSTISVTYEPTVGESQFNAGFDLVVSVYKEKDGSCGEDFDCLNSRCISSVLVCDGMNSCGNNQDEAGCSGISWWIAAILVGIAVIVVVLALLVWIRMSRG</sequence>
<dbReference type="InterPro" id="IPR002172">
    <property type="entry name" value="LDrepeatLR_classA_rpt"/>
</dbReference>
<evidence type="ECO:0000256" key="4">
    <source>
        <dbReference type="SAM" id="SignalP"/>
    </source>
</evidence>
<keyword evidence="4" id="KW-0732">Signal</keyword>
<dbReference type="SMART" id="SM00192">
    <property type="entry name" value="LDLa"/>
    <property type="match status" value="1"/>
</dbReference>
<protein>
    <submittedName>
        <fullName evidence="5">Uncharacterized protein</fullName>
    </submittedName>
</protein>
<reference evidence="5" key="1">
    <citation type="submission" date="2022-12" db="EMBL/GenBank/DDBJ databases">
        <title>Genome assemblies of Blomia tropicalis.</title>
        <authorList>
            <person name="Cui Y."/>
        </authorList>
    </citation>
    <scope>NUCLEOTIDE SEQUENCE</scope>
    <source>
        <tissue evidence="5">Adult mites</tissue>
    </source>
</reference>
<dbReference type="InterPro" id="IPR042333">
    <property type="entry name" value="LRAD2/Mig-13-like"/>
</dbReference>
<keyword evidence="3" id="KW-1133">Transmembrane helix</keyword>
<dbReference type="SUPFAM" id="SSF57424">
    <property type="entry name" value="LDL receptor-like module"/>
    <property type="match status" value="1"/>
</dbReference>
<dbReference type="EMBL" id="JAPWDV010000002">
    <property type="protein sequence ID" value="KAJ6220044.1"/>
    <property type="molecule type" value="Genomic_DNA"/>
</dbReference>
<keyword evidence="1 2" id="KW-1015">Disulfide bond</keyword>
<proteinExistence type="predicted"/>
<dbReference type="OMA" id="FVWIRMS"/>
<evidence type="ECO:0000256" key="3">
    <source>
        <dbReference type="SAM" id="Phobius"/>
    </source>
</evidence>